<dbReference type="EMBL" id="BMMM01000005">
    <property type="protein sequence ID" value="GGN63202.1"/>
    <property type="molecule type" value="Genomic_DNA"/>
</dbReference>
<feature type="compositionally biased region" description="Polar residues" evidence="2">
    <location>
        <begin position="1"/>
        <end position="11"/>
    </location>
</feature>
<keyword evidence="5" id="KW-1185">Reference proteome</keyword>
<protein>
    <submittedName>
        <fullName evidence="4">Metal-binding protein</fullName>
    </submittedName>
</protein>
<proteinExistence type="predicted"/>
<name>A0A918D3V6_9ACTN</name>
<organism evidence="4 5">
    <name type="scientific">Streptomyces albiflavescens</name>
    <dbReference type="NCBI Taxonomy" id="1623582"/>
    <lineage>
        <taxon>Bacteria</taxon>
        <taxon>Bacillati</taxon>
        <taxon>Actinomycetota</taxon>
        <taxon>Actinomycetes</taxon>
        <taxon>Kitasatosporales</taxon>
        <taxon>Streptomycetaceae</taxon>
        <taxon>Streptomyces</taxon>
    </lineage>
</organism>
<dbReference type="GO" id="GO:0008168">
    <property type="term" value="F:methyltransferase activity"/>
    <property type="evidence" value="ECO:0007669"/>
    <property type="project" value="InterPro"/>
</dbReference>
<feature type="domain" description="Ada DNA repair metal-binding" evidence="3">
    <location>
        <begin position="31"/>
        <end position="82"/>
    </location>
</feature>
<evidence type="ECO:0000259" key="3">
    <source>
        <dbReference type="Pfam" id="PF02805"/>
    </source>
</evidence>
<evidence type="ECO:0000313" key="5">
    <source>
        <dbReference type="Proteomes" id="UP000600365"/>
    </source>
</evidence>
<dbReference type="AlphaFoldDB" id="A0A918D3V6"/>
<dbReference type="GO" id="GO:0006355">
    <property type="term" value="P:regulation of DNA-templated transcription"/>
    <property type="evidence" value="ECO:0007669"/>
    <property type="project" value="InterPro"/>
</dbReference>
<feature type="region of interest" description="Disordered" evidence="2">
    <location>
        <begin position="1"/>
        <end position="35"/>
    </location>
</feature>
<dbReference type="GO" id="GO:0008270">
    <property type="term" value="F:zinc ion binding"/>
    <property type="evidence" value="ECO:0007669"/>
    <property type="project" value="InterPro"/>
</dbReference>
<evidence type="ECO:0000256" key="1">
    <source>
        <dbReference type="ARBA" id="ARBA00023159"/>
    </source>
</evidence>
<evidence type="ECO:0000313" key="4">
    <source>
        <dbReference type="EMBL" id="GGN63202.1"/>
    </source>
</evidence>
<evidence type="ECO:0000256" key="2">
    <source>
        <dbReference type="SAM" id="MobiDB-lite"/>
    </source>
</evidence>
<dbReference type="Proteomes" id="UP000600365">
    <property type="component" value="Unassembled WGS sequence"/>
</dbReference>
<keyword evidence="1" id="KW-0010">Activator</keyword>
<sequence>MTDPTSGQRTYTLRGPDNKPYRSSTPGTLGGHRRGKVYGRLDCPSALRAMGRGPYVQYRVFFADEGDAIAAGYRPCAVCLPDEYQRWKATEQNRKRTSPPPEGGGFSRLAL</sequence>
<dbReference type="InterPro" id="IPR004026">
    <property type="entry name" value="Ada_DNA_repair_Zn-bd"/>
</dbReference>
<comment type="caution">
    <text evidence="4">The sequence shown here is derived from an EMBL/GenBank/DDBJ whole genome shotgun (WGS) entry which is preliminary data.</text>
</comment>
<feature type="region of interest" description="Disordered" evidence="2">
    <location>
        <begin position="89"/>
        <end position="111"/>
    </location>
</feature>
<dbReference type="GO" id="GO:0003677">
    <property type="term" value="F:DNA binding"/>
    <property type="evidence" value="ECO:0007669"/>
    <property type="project" value="InterPro"/>
</dbReference>
<accession>A0A918D3V6</accession>
<dbReference type="Gene3D" id="3.40.10.10">
    <property type="entry name" value="DNA Methylphosphotriester Repair Domain"/>
    <property type="match status" value="1"/>
</dbReference>
<dbReference type="SUPFAM" id="SSF57884">
    <property type="entry name" value="Ada DNA repair protein, N-terminal domain (N-Ada 10)"/>
    <property type="match status" value="1"/>
</dbReference>
<dbReference type="GO" id="GO:0006281">
    <property type="term" value="P:DNA repair"/>
    <property type="evidence" value="ECO:0007669"/>
    <property type="project" value="InterPro"/>
</dbReference>
<dbReference type="RefSeq" id="WP_189186602.1">
    <property type="nucleotide sequence ID" value="NZ_BMMM01000005.1"/>
</dbReference>
<gene>
    <name evidence="4" type="ORF">GCM10011579_031240</name>
</gene>
<dbReference type="InterPro" id="IPR035451">
    <property type="entry name" value="Ada-like_dom_sf"/>
</dbReference>
<reference evidence="4 5" key="1">
    <citation type="journal article" date="2014" name="Int. J. Syst. Evol. Microbiol.">
        <title>Complete genome sequence of Corynebacterium casei LMG S-19264T (=DSM 44701T), isolated from a smear-ripened cheese.</title>
        <authorList>
            <consortium name="US DOE Joint Genome Institute (JGI-PGF)"/>
            <person name="Walter F."/>
            <person name="Albersmeier A."/>
            <person name="Kalinowski J."/>
            <person name="Ruckert C."/>
        </authorList>
    </citation>
    <scope>NUCLEOTIDE SEQUENCE [LARGE SCALE GENOMIC DNA]</scope>
    <source>
        <strain evidence="4 5">CGMCC 4.7111</strain>
    </source>
</reference>
<dbReference type="Pfam" id="PF02805">
    <property type="entry name" value="Ada_Zn_binding"/>
    <property type="match status" value="1"/>
</dbReference>